<keyword evidence="2" id="KW-1185">Reference proteome</keyword>
<reference evidence="1 2" key="1">
    <citation type="journal article" date="2011" name="J. Bacteriol.">
        <title>Complete genome sequence of seawater bacterium Glaciecola nitratireducens FR1064T.</title>
        <authorList>
            <person name="Bian F."/>
            <person name="Qin Q.L."/>
            <person name="Xie B.B."/>
            <person name="Shu Y.L."/>
            <person name="Zhang X.Y."/>
            <person name="Yu Y."/>
            <person name="Chen B."/>
            <person name="Chen X.L."/>
            <person name="Zhou B.C."/>
            <person name="Zhang Y.Z."/>
        </authorList>
    </citation>
    <scope>NUCLEOTIDE SEQUENCE [LARGE SCALE GENOMIC DNA]</scope>
    <source>
        <strain evidence="2">JCM 12485 / KCTC 12276 / FR1064</strain>
    </source>
</reference>
<dbReference type="InterPro" id="IPR007554">
    <property type="entry name" value="Glycerophosphate_synth"/>
</dbReference>
<dbReference type="InterPro" id="IPR043148">
    <property type="entry name" value="TagF_C"/>
</dbReference>
<dbReference type="InterPro" id="IPR016886">
    <property type="entry name" value="UCP028458_glyceroPtfrase"/>
</dbReference>
<protein>
    <submittedName>
        <fullName evidence="1">CDP-glycerol:poly(Glycerophosphate) glycerophosphotransferase</fullName>
    </submittedName>
</protein>
<dbReference type="OrthoDB" id="6212418at2"/>
<dbReference type="SUPFAM" id="SSF53756">
    <property type="entry name" value="UDP-Glycosyltransferase/glycogen phosphorylase"/>
    <property type="match status" value="1"/>
</dbReference>
<dbReference type="HOGENOM" id="CLU_787426_0_0_6"/>
<dbReference type="Pfam" id="PF04464">
    <property type="entry name" value="Glyphos_transf"/>
    <property type="match status" value="1"/>
</dbReference>
<evidence type="ECO:0000313" key="2">
    <source>
        <dbReference type="Proteomes" id="UP000009282"/>
    </source>
</evidence>
<dbReference type="STRING" id="1085623.GNIT_0056"/>
<proteinExistence type="predicted"/>
<evidence type="ECO:0000313" key="1">
    <source>
        <dbReference type="EMBL" id="AEP28211.1"/>
    </source>
</evidence>
<name>G4QEU8_GLANF</name>
<keyword evidence="1" id="KW-0808">Transferase</keyword>
<gene>
    <name evidence="1" type="ordered locus">GNIT_0056</name>
</gene>
<dbReference type="AlphaFoldDB" id="G4QEU8"/>
<dbReference type="EMBL" id="CP003060">
    <property type="protein sequence ID" value="AEP28211.1"/>
    <property type="molecule type" value="Genomic_DNA"/>
</dbReference>
<organism evidence="1 2">
    <name type="scientific">Glaciecola nitratireducens (strain JCM 12485 / KCTC 12276 / FR1064)</name>
    <dbReference type="NCBI Taxonomy" id="1085623"/>
    <lineage>
        <taxon>Bacteria</taxon>
        <taxon>Pseudomonadati</taxon>
        <taxon>Pseudomonadota</taxon>
        <taxon>Gammaproteobacteria</taxon>
        <taxon>Alteromonadales</taxon>
        <taxon>Alteromonadaceae</taxon>
        <taxon>Brumicola</taxon>
    </lineage>
</organism>
<dbReference type="PIRSF" id="PIRSF028458">
    <property type="entry name" value="UCP028458_glyceroPtfrase"/>
    <property type="match status" value="1"/>
</dbReference>
<dbReference type="Proteomes" id="UP000009282">
    <property type="component" value="Chromosome"/>
</dbReference>
<accession>G4QEU8</accession>
<dbReference type="GO" id="GO:0047355">
    <property type="term" value="F:CDP-glycerol glycerophosphotransferase activity"/>
    <property type="evidence" value="ECO:0007669"/>
    <property type="project" value="InterPro"/>
</dbReference>
<dbReference type="GO" id="GO:0016020">
    <property type="term" value="C:membrane"/>
    <property type="evidence" value="ECO:0007669"/>
    <property type="project" value="InterPro"/>
</dbReference>
<sequence>MKKYLFYISQNYSFEVLRPLQSEIWRQGGDVAWFAEDAGVNVNVSFFRPNEQVLTNIEDAIAFNPFAVFVPGNMVPTFLPGLKVGIFHGFVGFKKRKKDNLNYHFIIRDCFDLYCTHGESSTATFQALAKKHKHFQVIETGYCKMDPYFSSLLADKKVNEKPVILFSSTFSPRMTQAPTLLPYIEKLSHNTKWKWNVTFHPKMAKETVEAYKKIQHENLSFIETDELAPHMVEADLMLGDNSSMITDYLLLNKPVVTVNNEAPTPYLHNITDPEQLESAIEYALAQPEELMNAIRDFGQYTHPYTDGKSAERVLLAVEQAAQNMYKMKKKPHNFIRNLKARKKFSYWKF</sequence>
<dbReference type="eggNOG" id="COG1887">
    <property type="taxonomic scope" value="Bacteria"/>
</dbReference>
<dbReference type="RefSeq" id="WP_014107090.1">
    <property type="nucleotide sequence ID" value="NC_016041.1"/>
</dbReference>
<dbReference type="KEGG" id="gni:GNIT_0056"/>
<dbReference type="Gene3D" id="3.40.50.12580">
    <property type="match status" value="1"/>
</dbReference>